<dbReference type="Proteomes" id="UP000630615">
    <property type="component" value="Unassembled WGS sequence"/>
</dbReference>
<feature type="signal peptide" evidence="1">
    <location>
        <begin position="1"/>
        <end position="21"/>
    </location>
</feature>
<dbReference type="EMBL" id="BMKI01000014">
    <property type="protein sequence ID" value="GGD03009.1"/>
    <property type="molecule type" value="Genomic_DNA"/>
</dbReference>
<comment type="caution">
    <text evidence="2">The sequence shown here is derived from an EMBL/GenBank/DDBJ whole genome shotgun (WGS) entry which is preliminary data.</text>
</comment>
<keyword evidence="1" id="KW-0732">Signal</keyword>
<dbReference type="NCBIfam" id="TIGR04090">
    <property type="entry name" value="exp_by_SipW_IV"/>
    <property type="match status" value="1"/>
</dbReference>
<accession>A0ABQ1PTC1</accession>
<evidence type="ECO:0000313" key="2">
    <source>
        <dbReference type="EMBL" id="GGD03009.1"/>
    </source>
</evidence>
<evidence type="ECO:0000313" key="3">
    <source>
        <dbReference type="Proteomes" id="UP000630615"/>
    </source>
</evidence>
<dbReference type="InterPro" id="IPR024008">
    <property type="entry name" value="BsaA"/>
</dbReference>
<organism evidence="2 3">
    <name type="scientific">Enterococcus wangshanyuanii</name>
    <dbReference type="NCBI Taxonomy" id="2005703"/>
    <lineage>
        <taxon>Bacteria</taxon>
        <taxon>Bacillati</taxon>
        <taxon>Bacillota</taxon>
        <taxon>Bacilli</taxon>
        <taxon>Lactobacillales</taxon>
        <taxon>Enterococcaceae</taxon>
        <taxon>Enterococcus</taxon>
    </lineage>
</organism>
<sequence>MIVKKNKKKWLVAASTFAAMAALLGTFAWFTSQDSATNHFEGEIAGNDTEILETFTPPKDWKPGQDINKDVAVLNSGNYDSMIRVSFQELVTKLNDASAKLSADGTILNGKTEEQTYLFKLNDSTTATGTWVDSKITPEKTISVTGGDYAGNYTLKAKEQAVTTEAGTTFKYVSYWDNGTSKYYAKVGSYSRNDATNEITPSTAEFKYVDLASTQTPADWTNPLYQPTISIDANGKATIDANSDSKIKLHFVNLSETPTPNKWYFNKADATFYYVGIVKAQAQTAQLLDSVQLDSSAGMEYSKLKFDLVVNAKGIQAAKEAVNSTDWVNNTNTELKTALEGLY</sequence>
<evidence type="ECO:0000256" key="1">
    <source>
        <dbReference type="SAM" id="SignalP"/>
    </source>
</evidence>
<feature type="chain" id="PRO_5045512245" description="Alternate signal-mediated exported protein, CPF_0494 family" evidence="1">
    <location>
        <begin position="22"/>
        <end position="343"/>
    </location>
</feature>
<name>A0ABQ1PTC1_9ENTE</name>
<evidence type="ECO:0008006" key="4">
    <source>
        <dbReference type="Google" id="ProtNLM"/>
    </source>
</evidence>
<keyword evidence="3" id="KW-1185">Reference proteome</keyword>
<protein>
    <recommendedName>
        <fullName evidence="4">Alternate signal-mediated exported protein, CPF_0494 family</fullName>
    </recommendedName>
</protein>
<reference evidence="3" key="1">
    <citation type="journal article" date="2019" name="Int. J. Syst. Evol. Microbiol.">
        <title>The Global Catalogue of Microorganisms (GCM) 10K type strain sequencing project: providing services to taxonomists for standard genome sequencing and annotation.</title>
        <authorList>
            <consortium name="The Broad Institute Genomics Platform"/>
            <consortium name="The Broad Institute Genome Sequencing Center for Infectious Disease"/>
            <person name="Wu L."/>
            <person name="Ma J."/>
        </authorList>
    </citation>
    <scope>NUCLEOTIDE SEQUENCE [LARGE SCALE GENOMIC DNA]</scope>
    <source>
        <strain evidence="3">CGMCC 1.15942</strain>
    </source>
</reference>
<gene>
    <name evidence="2" type="ORF">GCM10011573_35610</name>
</gene>
<proteinExistence type="predicted"/>
<dbReference type="RefSeq" id="WP_088271904.1">
    <property type="nucleotide sequence ID" value="NZ_BMKI01000014.1"/>
</dbReference>